<dbReference type="AlphaFoldDB" id="A0A6H0Y2T6"/>
<dbReference type="SUPFAM" id="SSF69118">
    <property type="entry name" value="AhpD-like"/>
    <property type="match status" value="1"/>
</dbReference>
<dbReference type="EMBL" id="CP051142">
    <property type="protein sequence ID" value="QIX01332.1"/>
    <property type="molecule type" value="Genomic_DNA"/>
</dbReference>
<feature type="region of interest" description="Disordered" evidence="1">
    <location>
        <begin position="140"/>
        <end position="164"/>
    </location>
</feature>
<proteinExistence type="predicted"/>
<dbReference type="GO" id="GO:0051920">
    <property type="term" value="F:peroxiredoxin activity"/>
    <property type="evidence" value="ECO:0007669"/>
    <property type="project" value="InterPro"/>
</dbReference>
<dbReference type="InterPro" id="IPR029032">
    <property type="entry name" value="AhpD-like"/>
</dbReference>
<evidence type="ECO:0000259" key="2">
    <source>
        <dbReference type="Pfam" id="PF02627"/>
    </source>
</evidence>
<evidence type="ECO:0000256" key="1">
    <source>
        <dbReference type="SAM" id="MobiDB-lite"/>
    </source>
</evidence>
<dbReference type="PANTHER" id="PTHR33570:SF2">
    <property type="entry name" value="CARBOXYMUCONOLACTONE DECARBOXYLASE-LIKE DOMAIN-CONTAINING PROTEIN"/>
    <property type="match status" value="1"/>
</dbReference>
<evidence type="ECO:0000313" key="4">
    <source>
        <dbReference type="Proteomes" id="UP000503462"/>
    </source>
</evidence>
<feature type="compositionally biased region" description="Basic and acidic residues" evidence="1">
    <location>
        <begin position="147"/>
        <end position="164"/>
    </location>
</feature>
<gene>
    <name evidence="3" type="ORF">AMS68_006849</name>
</gene>
<dbReference type="Pfam" id="PF02627">
    <property type="entry name" value="CMD"/>
    <property type="match status" value="1"/>
</dbReference>
<dbReference type="InterPro" id="IPR052512">
    <property type="entry name" value="4CMD/NDH-1_regulator"/>
</dbReference>
<protein>
    <recommendedName>
        <fullName evidence="2">Carboxymuconolactone decarboxylase-like domain-containing protein</fullName>
    </recommendedName>
</protein>
<feature type="domain" description="Carboxymuconolactone decarboxylase-like" evidence="2">
    <location>
        <begin position="48"/>
        <end position="130"/>
    </location>
</feature>
<name>A0A6H0Y2T6_9PEZI</name>
<dbReference type="OrthoDB" id="104509at2759"/>
<reference evidence="3 4" key="1">
    <citation type="journal article" date="2016" name="Sci. Rep.">
        <title>Peltaster fructicola genome reveals evolution from an invasive phytopathogen to an ectophytic parasite.</title>
        <authorList>
            <person name="Xu C."/>
            <person name="Chen H."/>
            <person name="Gleason M.L."/>
            <person name="Xu J.R."/>
            <person name="Liu H."/>
            <person name="Zhang R."/>
            <person name="Sun G."/>
        </authorList>
    </citation>
    <scope>NUCLEOTIDE SEQUENCE [LARGE SCALE GENOMIC DNA]</scope>
    <source>
        <strain evidence="3 4">LNHT1506</strain>
    </source>
</reference>
<dbReference type="Gene3D" id="1.20.1290.10">
    <property type="entry name" value="AhpD-like"/>
    <property type="match status" value="1"/>
</dbReference>
<evidence type="ECO:0000313" key="3">
    <source>
        <dbReference type="EMBL" id="QIX01332.1"/>
    </source>
</evidence>
<dbReference type="PANTHER" id="PTHR33570">
    <property type="entry name" value="4-CARBOXYMUCONOLACTONE DECARBOXYLASE FAMILY PROTEIN"/>
    <property type="match status" value="1"/>
</dbReference>
<dbReference type="Proteomes" id="UP000503462">
    <property type="component" value="Chromosome 4"/>
</dbReference>
<sequence>MPAEYTEDEIKKAHEILYNEGLKMRSKVASPEYVEAAVGRAKGTFAEAMQQYVTEACWGSVWTRPGLPLKTRSFLNIAILCNQNRSTELATHIKGALTNGATEEEICEVILHTSSYCGMPSGIEGFRVAQKTIEEWKTQRQQQSHASSEHLDVDVAERVKPEQV</sequence>
<dbReference type="InterPro" id="IPR003779">
    <property type="entry name" value="CMD-like"/>
</dbReference>
<keyword evidence="4" id="KW-1185">Reference proteome</keyword>
<organism evidence="3 4">
    <name type="scientific">Peltaster fructicola</name>
    <dbReference type="NCBI Taxonomy" id="286661"/>
    <lineage>
        <taxon>Eukaryota</taxon>
        <taxon>Fungi</taxon>
        <taxon>Dikarya</taxon>
        <taxon>Ascomycota</taxon>
        <taxon>Pezizomycotina</taxon>
        <taxon>Dothideomycetes</taxon>
        <taxon>Dothideomycetes incertae sedis</taxon>
        <taxon>Peltaster</taxon>
    </lineage>
</organism>
<accession>A0A6H0Y2T6</accession>